<accession>A0A1H6FP35</accession>
<organism evidence="3 4">
    <name type="scientific">Thermoleophilum album</name>
    <dbReference type="NCBI Taxonomy" id="29539"/>
    <lineage>
        <taxon>Bacteria</taxon>
        <taxon>Bacillati</taxon>
        <taxon>Actinomycetota</taxon>
        <taxon>Thermoleophilia</taxon>
        <taxon>Thermoleophilales</taxon>
        <taxon>Thermoleophilaceae</taxon>
        <taxon>Thermoleophilum</taxon>
    </lineage>
</organism>
<evidence type="ECO:0000256" key="1">
    <source>
        <dbReference type="ARBA" id="ARBA00006484"/>
    </source>
</evidence>
<dbReference type="GO" id="GO:0016491">
    <property type="term" value="F:oxidoreductase activity"/>
    <property type="evidence" value="ECO:0007669"/>
    <property type="project" value="UniProtKB-KW"/>
</dbReference>
<keyword evidence="2" id="KW-0560">Oxidoreductase</keyword>
<name>A0A1H6FP35_THEAL</name>
<dbReference type="InterPro" id="IPR002347">
    <property type="entry name" value="SDR_fam"/>
</dbReference>
<proteinExistence type="inferred from homology"/>
<dbReference type="Gene3D" id="3.40.50.720">
    <property type="entry name" value="NAD(P)-binding Rossmann-like Domain"/>
    <property type="match status" value="1"/>
</dbReference>
<dbReference type="Proteomes" id="UP000222056">
    <property type="component" value="Unassembled WGS sequence"/>
</dbReference>
<protein>
    <submittedName>
        <fullName evidence="3">NADP-dependent 3-hydroxy acid dehydrogenase YdfG</fullName>
    </submittedName>
</protein>
<dbReference type="PANTHER" id="PTHR43477">
    <property type="entry name" value="DIHYDROANTICAPSIN 7-DEHYDROGENASE"/>
    <property type="match status" value="1"/>
</dbReference>
<dbReference type="PANTHER" id="PTHR43477:SF1">
    <property type="entry name" value="DIHYDROANTICAPSIN 7-DEHYDROGENASE"/>
    <property type="match status" value="1"/>
</dbReference>
<dbReference type="InterPro" id="IPR051122">
    <property type="entry name" value="SDR_DHRS6-like"/>
</dbReference>
<comment type="similarity">
    <text evidence="1">Belongs to the short-chain dehydrogenases/reductases (SDR) family.</text>
</comment>
<dbReference type="PRINTS" id="PR00081">
    <property type="entry name" value="GDHRDH"/>
</dbReference>
<dbReference type="Pfam" id="PF00106">
    <property type="entry name" value="adh_short"/>
    <property type="match status" value="1"/>
</dbReference>
<dbReference type="AlphaFoldDB" id="A0A1H6FP35"/>
<keyword evidence="4" id="KW-1185">Reference proteome</keyword>
<evidence type="ECO:0000313" key="3">
    <source>
        <dbReference type="EMBL" id="SEH11524.1"/>
    </source>
</evidence>
<dbReference type="RefSeq" id="WP_177169314.1">
    <property type="nucleotide sequence ID" value="NZ_FNWJ01000001.1"/>
</dbReference>
<evidence type="ECO:0000256" key="2">
    <source>
        <dbReference type="ARBA" id="ARBA00023002"/>
    </source>
</evidence>
<gene>
    <name evidence="3" type="ORF">SAMN02745716_0794</name>
</gene>
<dbReference type="EMBL" id="FNWJ01000001">
    <property type="protein sequence ID" value="SEH11524.1"/>
    <property type="molecule type" value="Genomic_DNA"/>
</dbReference>
<reference evidence="4" key="1">
    <citation type="submission" date="2016-10" db="EMBL/GenBank/DDBJ databases">
        <authorList>
            <person name="Varghese N."/>
            <person name="Submissions S."/>
        </authorList>
    </citation>
    <scope>NUCLEOTIDE SEQUENCE [LARGE SCALE GENOMIC DNA]</scope>
    <source>
        <strain evidence="4">ATCC 35263</strain>
    </source>
</reference>
<dbReference type="InterPro" id="IPR036291">
    <property type="entry name" value="NAD(P)-bd_dom_sf"/>
</dbReference>
<dbReference type="SUPFAM" id="SSF51735">
    <property type="entry name" value="NAD(P)-binding Rossmann-fold domains"/>
    <property type="match status" value="1"/>
</dbReference>
<sequence length="227" mass="23998">MGQRVVLIAGVTGALGRAVAEELSEHGYELKGIGRNESAMAELKQRLPALELVAADLTDLAEAGEAVSRLAPFDAVVDVVGGFALGPPLHETDPTAFRELLDLNLTTAYNLARAALPVLLERQGGPFVVTSARAALEPFAGASAYVISKAALLALMRMIDVEYRKRGIRANAILPGVIDTEANRRANPGADRSSWVDPRAIARVVRFLVSDDSAPIAGQLVPVWAAP</sequence>
<evidence type="ECO:0000313" key="4">
    <source>
        <dbReference type="Proteomes" id="UP000222056"/>
    </source>
</evidence>
<dbReference type="STRING" id="29539.SAMN02745716_0794"/>